<organism evidence="1 2">
    <name type="scientific">Bianquea renquensis</name>
    <dbReference type="NCBI Taxonomy" id="2763661"/>
    <lineage>
        <taxon>Bacteria</taxon>
        <taxon>Bacillati</taxon>
        <taxon>Bacillota</taxon>
        <taxon>Clostridia</taxon>
        <taxon>Eubacteriales</taxon>
        <taxon>Bianqueaceae</taxon>
        <taxon>Bianquea</taxon>
    </lineage>
</organism>
<dbReference type="AlphaFoldDB" id="A0A926DV80"/>
<name>A0A926DV80_9FIRM</name>
<dbReference type="RefSeq" id="WP_249289818.1">
    <property type="nucleotide sequence ID" value="NZ_JACRSQ010000015.1"/>
</dbReference>
<evidence type="ECO:0000313" key="1">
    <source>
        <dbReference type="EMBL" id="MBC8544004.1"/>
    </source>
</evidence>
<comment type="caution">
    <text evidence="1">The sequence shown here is derived from an EMBL/GenBank/DDBJ whole genome shotgun (WGS) entry which is preliminary data.</text>
</comment>
<dbReference type="Proteomes" id="UP000657006">
    <property type="component" value="Unassembled WGS sequence"/>
</dbReference>
<gene>
    <name evidence="1" type="ORF">H8730_10645</name>
</gene>
<dbReference type="InterPro" id="IPR020256">
    <property type="entry name" value="Spore_coat_CotJA"/>
</dbReference>
<protein>
    <submittedName>
        <fullName evidence="1">Spore coat associated protein CotJA</fullName>
    </submittedName>
</protein>
<evidence type="ECO:0000313" key="2">
    <source>
        <dbReference type="Proteomes" id="UP000657006"/>
    </source>
</evidence>
<proteinExistence type="predicted"/>
<accession>A0A926DV80</accession>
<dbReference type="Pfam" id="PF11007">
    <property type="entry name" value="CotJA"/>
    <property type="match status" value="1"/>
</dbReference>
<dbReference type="EMBL" id="JACRSQ010000015">
    <property type="protein sequence ID" value="MBC8544004.1"/>
    <property type="molecule type" value="Genomic_DNA"/>
</dbReference>
<sequence length="198" mass="21474">MEKREYAGARKSYLRPIGNQAACSDNRSYDQMHKQIQQAMERTQSVLADITHGSDNEQQGCGCGQRPEPRTCGCGQRPEPRTCGCGQRPEPRTCGCGQRPEPRACGCGQRPEPRTVDCGSCVQRPEAACGCQKADCSSAAENGGCNPVNLCENVPLVTAYIPPQPYTGLVSPETALARGSSFTNLYWPWGPGQKYDAR</sequence>
<keyword evidence="2" id="KW-1185">Reference proteome</keyword>
<reference evidence="1" key="1">
    <citation type="submission" date="2020-08" db="EMBL/GenBank/DDBJ databases">
        <title>Genome public.</title>
        <authorList>
            <person name="Liu C."/>
            <person name="Sun Q."/>
        </authorList>
    </citation>
    <scope>NUCLEOTIDE SEQUENCE</scope>
    <source>
        <strain evidence="1">NSJ-32</strain>
    </source>
</reference>